<dbReference type="Gene3D" id="2.40.50.140">
    <property type="entry name" value="Nucleic acid-binding proteins"/>
    <property type="match status" value="1"/>
</dbReference>
<keyword evidence="4" id="KW-1185">Reference proteome</keyword>
<organism evidence="3 4">
    <name type="scientific">Deminuibacter soli</name>
    <dbReference type="NCBI Taxonomy" id="2291815"/>
    <lineage>
        <taxon>Bacteria</taxon>
        <taxon>Pseudomonadati</taxon>
        <taxon>Bacteroidota</taxon>
        <taxon>Chitinophagia</taxon>
        <taxon>Chitinophagales</taxon>
        <taxon>Chitinophagaceae</taxon>
        <taxon>Deminuibacter</taxon>
    </lineage>
</organism>
<dbReference type="PROSITE" id="PS51857">
    <property type="entry name" value="CSD_2"/>
    <property type="match status" value="1"/>
</dbReference>
<dbReference type="GO" id="GO:0003676">
    <property type="term" value="F:nucleic acid binding"/>
    <property type="evidence" value="ECO:0007669"/>
    <property type="project" value="InterPro"/>
</dbReference>
<dbReference type="GO" id="GO:0005829">
    <property type="term" value="C:cytosol"/>
    <property type="evidence" value="ECO:0007669"/>
    <property type="project" value="UniProtKB-ARBA"/>
</dbReference>
<comment type="caution">
    <text evidence="3">The sequence shown here is derived from an EMBL/GenBank/DDBJ whole genome shotgun (WGS) entry which is preliminary data.</text>
</comment>
<dbReference type="Proteomes" id="UP000261284">
    <property type="component" value="Unassembled WGS sequence"/>
</dbReference>
<evidence type="ECO:0000313" key="3">
    <source>
        <dbReference type="EMBL" id="RFM26393.1"/>
    </source>
</evidence>
<dbReference type="SMART" id="SM00357">
    <property type="entry name" value="CSP"/>
    <property type="match status" value="1"/>
</dbReference>
<dbReference type="Pfam" id="PF00313">
    <property type="entry name" value="CSD"/>
    <property type="match status" value="1"/>
</dbReference>
<name>A0A3E1NEI3_9BACT</name>
<evidence type="ECO:0000313" key="4">
    <source>
        <dbReference type="Proteomes" id="UP000261284"/>
    </source>
</evidence>
<protein>
    <submittedName>
        <fullName evidence="3">Cold shock domain-containing protein</fullName>
    </submittedName>
</protein>
<evidence type="ECO:0000259" key="2">
    <source>
        <dbReference type="PROSITE" id="PS51857"/>
    </source>
</evidence>
<gene>
    <name evidence="3" type="ORF">DXN05_20415</name>
</gene>
<dbReference type="OrthoDB" id="1493235at2"/>
<feature type="domain" description="CSD" evidence="2">
    <location>
        <begin position="89"/>
        <end position="150"/>
    </location>
</feature>
<dbReference type="CDD" id="cd04458">
    <property type="entry name" value="CSP_CDS"/>
    <property type="match status" value="1"/>
</dbReference>
<reference evidence="3 4" key="1">
    <citation type="submission" date="2018-08" db="EMBL/GenBank/DDBJ databases">
        <title>Chitinophagaceae sp. K23C18032701, a novel bacterium isolated from forest soil.</title>
        <authorList>
            <person name="Wang C."/>
        </authorList>
    </citation>
    <scope>NUCLEOTIDE SEQUENCE [LARGE SCALE GENOMIC DNA]</scope>
    <source>
        <strain evidence="3 4">K23C18032701</strain>
    </source>
</reference>
<dbReference type="SUPFAM" id="SSF50249">
    <property type="entry name" value="Nucleic acid-binding proteins"/>
    <property type="match status" value="1"/>
</dbReference>
<accession>A0A3E1NEI3</accession>
<dbReference type="AlphaFoldDB" id="A0A3E1NEI3"/>
<feature type="compositionally biased region" description="Basic and acidic residues" evidence="1">
    <location>
        <begin position="23"/>
        <end position="33"/>
    </location>
</feature>
<dbReference type="InterPro" id="IPR012340">
    <property type="entry name" value="NA-bd_OB-fold"/>
</dbReference>
<dbReference type="EMBL" id="QTJU01000010">
    <property type="protein sequence ID" value="RFM26393.1"/>
    <property type="molecule type" value="Genomic_DNA"/>
</dbReference>
<evidence type="ECO:0000256" key="1">
    <source>
        <dbReference type="SAM" id="MobiDB-lite"/>
    </source>
</evidence>
<dbReference type="InterPro" id="IPR002059">
    <property type="entry name" value="CSP_DNA-bd"/>
</dbReference>
<proteinExistence type="predicted"/>
<sequence length="152" mass="17160">MGRSQESFNKSENEKKRQKKKQEKIEKREERKANGGKGKSLEDMMAYIDENGNITDTPPDPNRKIDIKAEDIQIGVPKQDAAAAAADNLRRGVVTFFNEAKGFGFIRDQKTGESIFVHVNALNDRIKENNIVVFEVQRNAKGLNAVDVRLDK</sequence>
<feature type="region of interest" description="Disordered" evidence="1">
    <location>
        <begin position="1"/>
        <end position="43"/>
    </location>
</feature>
<dbReference type="RefSeq" id="WP_116849266.1">
    <property type="nucleotide sequence ID" value="NZ_QTJU01000010.1"/>
</dbReference>
<dbReference type="InterPro" id="IPR011129">
    <property type="entry name" value="CSD"/>
</dbReference>